<dbReference type="InterPro" id="IPR001394">
    <property type="entry name" value="Peptidase_C19_UCH"/>
</dbReference>
<comment type="caution">
    <text evidence="9">The sequence shown here is derived from an EMBL/GenBank/DDBJ whole genome shotgun (WGS) entry which is preliminary data.</text>
</comment>
<feature type="domain" description="USP" evidence="7">
    <location>
        <begin position="312"/>
        <end position="777"/>
    </location>
</feature>
<dbReference type="PANTHER" id="PTHR24006">
    <property type="entry name" value="UBIQUITIN CARBOXYL-TERMINAL HYDROLASE"/>
    <property type="match status" value="1"/>
</dbReference>
<proteinExistence type="predicted"/>
<keyword evidence="3" id="KW-0862">Zinc</keyword>
<dbReference type="Gene3D" id="3.90.70.10">
    <property type="entry name" value="Cysteine proteinases"/>
    <property type="match status" value="1"/>
</dbReference>
<evidence type="ECO:0000256" key="4">
    <source>
        <dbReference type="PROSITE-ProRule" id="PRU00502"/>
    </source>
</evidence>
<dbReference type="AlphaFoldDB" id="A0A4U7KMT4"/>
<feature type="region of interest" description="Disordered" evidence="6">
    <location>
        <begin position="82"/>
        <end position="108"/>
    </location>
</feature>
<dbReference type="InterPro" id="IPR038765">
    <property type="entry name" value="Papain-like_cys_pep_sf"/>
</dbReference>
<feature type="region of interest" description="Disordered" evidence="6">
    <location>
        <begin position="1"/>
        <end position="70"/>
    </location>
</feature>
<keyword evidence="1" id="KW-0479">Metal-binding</keyword>
<dbReference type="OrthoDB" id="289038at2759"/>
<keyword evidence="10" id="KW-1185">Reference proteome</keyword>
<dbReference type="GO" id="GO:0005829">
    <property type="term" value="C:cytosol"/>
    <property type="evidence" value="ECO:0007669"/>
    <property type="project" value="TreeGrafter"/>
</dbReference>
<dbReference type="Pfam" id="PF00443">
    <property type="entry name" value="UCH"/>
    <property type="match status" value="1"/>
</dbReference>
<dbReference type="Gene3D" id="3.30.40.10">
    <property type="entry name" value="Zinc/RING finger domain, C3HC4 (zinc finger)"/>
    <property type="match status" value="1"/>
</dbReference>
<feature type="compositionally biased region" description="Polar residues" evidence="6">
    <location>
        <begin position="1"/>
        <end position="36"/>
    </location>
</feature>
<keyword evidence="2 4" id="KW-0863">Zinc-finger</keyword>
<dbReference type="GO" id="GO:0016579">
    <property type="term" value="P:protein deubiquitination"/>
    <property type="evidence" value="ECO:0007669"/>
    <property type="project" value="InterPro"/>
</dbReference>
<gene>
    <name evidence="9" type="ORF">EX895_006276</name>
</gene>
<dbReference type="SUPFAM" id="SSF57850">
    <property type="entry name" value="RING/U-box"/>
    <property type="match status" value="1"/>
</dbReference>
<evidence type="ECO:0000256" key="3">
    <source>
        <dbReference type="ARBA" id="ARBA00022833"/>
    </source>
</evidence>
<dbReference type="GO" id="GO:0004843">
    <property type="term" value="F:cysteine-type deubiquitinase activity"/>
    <property type="evidence" value="ECO:0007669"/>
    <property type="project" value="InterPro"/>
</dbReference>
<dbReference type="EMBL" id="SRRM01000021">
    <property type="protein sequence ID" value="TKY85196.1"/>
    <property type="molecule type" value="Genomic_DNA"/>
</dbReference>
<evidence type="ECO:0000256" key="6">
    <source>
        <dbReference type="SAM" id="MobiDB-lite"/>
    </source>
</evidence>
<evidence type="ECO:0000256" key="1">
    <source>
        <dbReference type="ARBA" id="ARBA00022723"/>
    </source>
</evidence>
<sequence length="790" mass="84003">MPSSTASPSPTKLGGFSSQRSNTGGSVSPTKPSSAAASRAGTPIGGNGFPPPPSKPSTSAAPMRQIPPGCQHISSLLHLGAATSSSKGSSPPKIKSEDGDDTRTSSFDALPASTKSYLKRYIAGLRWGAQIRTGYVKMMDDEEKEAELAKWNHEAANASKQGKQLKKRRKLDYPQCHTCQADMLRPFICLECAFTGCFSPPIDDDPTSVTRTAADSHMIQHLRTKKHALAFDLMYGHVYCADCNDFIQDPLLQSIQRHETCRVNQSVVGQQYGPSKTTVDALFPPSSSSDAAAAMAKFYETDTSSVTCRVPRGLRNMGATCYMNVIIQAFLHNPLLRNYFLSDRHNPSLCNGVKTCLACEMDKIFSEFYSSDPGALAGGASSGASSTTLAAAPGAIVATPGAAGSENGGSGPAAKGPHGPTSFLYCIWVDQASSELGQAGQHDAHELFISALNSIHTALTSRALERSSLPSFAYDHADATNLLFDHFEGGGGGSGSQSEDEGVGGGGGAGNGTPMGLGGGPGGGVAGCPCVVHRTFAGQLQSDVTCQRCGKVNTTRDPMLDLSLDVRPESMRRKDLNGIHAKAKLANDKPAGLNGSGGVNGGAGEGEEEQHLTICLQRYCSEEKLGNNDYACTSCGGSASATKQLSLYRLPPVLCIQLKRFEHTSSAAKIDTKVRFPVVLDVRQFSTAEIRAPDGENAAVKTTSSKDSGLRANPDPEAYLYDLFTVVVHEGSMNTGHYTNFCKWRGSWYRFDDDKVHPTSEAHVLQARAYQLCYRRRLLKNVVSSQPARS</sequence>
<dbReference type="Proteomes" id="UP000306050">
    <property type="component" value="Chromosome SGRAM_8"/>
</dbReference>
<dbReference type="GO" id="GO:0008270">
    <property type="term" value="F:zinc ion binding"/>
    <property type="evidence" value="ECO:0007669"/>
    <property type="project" value="UniProtKB-KW"/>
</dbReference>
<keyword evidence="5" id="KW-0175">Coiled coil</keyword>
<dbReference type="InterPro" id="IPR018200">
    <property type="entry name" value="USP_CS"/>
</dbReference>
<organism evidence="9 10">
    <name type="scientific">Sporisorium graminicola</name>
    <dbReference type="NCBI Taxonomy" id="280036"/>
    <lineage>
        <taxon>Eukaryota</taxon>
        <taxon>Fungi</taxon>
        <taxon>Dikarya</taxon>
        <taxon>Basidiomycota</taxon>
        <taxon>Ustilaginomycotina</taxon>
        <taxon>Ustilaginomycetes</taxon>
        <taxon>Ustilaginales</taxon>
        <taxon>Ustilaginaceae</taxon>
        <taxon>Sporisorium</taxon>
    </lineage>
</organism>
<evidence type="ECO:0000259" key="7">
    <source>
        <dbReference type="PROSITE" id="PS50235"/>
    </source>
</evidence>
<feature type="compositionally biased region" description="Basic and acidic residues" evidence="6">
    <location>
        <begin position="94"/>
        <end position="103"/>
    </location>
</feature>
<dbReference type="FunFam" id="3.90.70.10:FF:000546">
    <property type="entry name" value="Ubiquitinyl hydrolase 1"/>
    <property type="match status" value="1"/>
</dbReference>
<dbReference type="PROSITE" id="PS50271">
    <property type="entry name" value="ZF_UBP"/>
    <property type="match status" value="1"/>
</dbReference>
<accession>A0A4U7KMT4</accession>
<protein>
    <submittedName>
        <fullName evidence="9">Uncharacterized protein</fullName>
    </submittedName>
</protein>
<evidence type="ECO:0000313" key="9">
    <source>
        <dbReference type="EMBL" id="TKY85196.1"/>
    </source>
</evidence>
<feature type="compositionally biased region" description="Gly residues" evidence="6">
    <location>
        <begin position="503"/>
        <end position="518"/>
    </location>
</feature>
<dbReference type="GeneID" id="40729171"/>
<feature type="region of interest" description="Disordered" evidence="6">
    <location>
        <begin position="488"/>
        <end position="518"/>
    </location>
</feature>
<evidence type="ECO:0000313" key="10">
    <source>
        <dbReference type="Proteomes" id="UP000306050"/>
    </source>
</evidence>
<dbReference type="KEGG" id="sgra:EX895_006276"/>
<feature type="compositionally biased region" description="Low complexity" evidence="6">
    <location>
        <begin position="84"/>
        <end position="93"/>
    </location>
</feature>
<dbReference type="Pfam" id="PF02148">
    <property type="entry name" value="zf-UBP"/>
    <property type="match status" value="1"/>
</dbReference>
<dbReference type="GO" id="GO:0005634">
    <property type="term" value="C:nucleus"/>
    <property type="evidence" value="ECO:0007669"/>
    <property type="project" value="TreeGrafter"/>
</dbReference>
<dbReference type="InterPro" id="IPR001607">
    <property type="entry name" value="Znf_UBP"/>
</dbReference>
<evidence type="ECO:0000259" key="8">
    <source>
        <dbReference type="PROSITE" id="PS50271"/>
    </source>
</evidence>
<reference evidence="9 10" key="1">
    <citation type="submission" date="2019-05" db="EMBL/GenBank/DDBJ databases">
        <title>Sporisorium graminicola CBS 10092 draft sequencing and annotation.</title>
        <authorList>
            <person name="Solano-Gonzalez S."/>
            <person name="Caddick M.X."/>
            <person name="Darby A."/>
        </authorList>
    </citation>
    <scope>NUCLEOTIDE SEQUENCE [LARGE SCALE GENOMIC DNA]</scope>
    <source>
        <strain evidence="9 10">CBS 10092</strain>
    </source>
</reference>
<dbReference type="PROSITE" id="PS50235">
    <property type="entry name" value="USP_3"/>
    <property type="match status" value="1"/>
</dbReference>
<dbReference type="PANTHER" id="PTHR24006:SF937">
    <property type="entry name" value="UBIQUITIN CARBOXYL-TERMINAL HYDROLASE"/>
    <property type="match status" value="1"/>
</dbReference>
<evidence type="ECO:0000256" key="5">
    <source>
        <dbReference type="SAM" id="Coils"/>
    </source>
</evidence>
<dbReference type="SUPFAM" id="SSF54001">
    <property type="entry name" value="Cysteine proteinases"/>
    <property type="match status" value="1"/>
</dbReference>
<feature type="coiled-coil region" evidence="5">
    <location>
        <begin position="141"/>
        <end position="168"/>
    </location>
</feature>
<dbReference type="PROSITE" id="PS00972">
    <property type="entry name" value="USP_1"/>
    <property type="match status" value="1"/>
</dbReference>
<dbReference type="CDD" id="cd02660">
    <property type="entry name" value="Peptidase_C19D"/>
    <property type="match status" value="1"/>
</dbReference>
<name>A0A4U7KMT4_9BASI</name>
<dbReference type="InterPro" id="IPR028889">
    <property type="entry name" value="USP"/>
</dbReference>
<dbReference type="InterPro" id="IPR013083">
    <property type="entry name" value="Znf_RING/FYVE/PHD"/>
</dbReference>
<evidence type="ECO:0000256" key="2">
    <source>
        <dbReference type="ARBA" id="ARBA00022771"/>
    </source>
</evidence>
<dbReference type="InterPro" id="IPR050164">
    <property type="entry name" value="Peptidase_C19"/>
</dbReference>
<feature type="domain" description="UBP-type" evidence="8">
    <location>
        <begin position="154"/>
        <end position="266"/>
    </location>
</feature>
<dbReference type="RefSeq" id="XP_029737181.1">
    <property type="nucleotide sequence ID" value="XM_029886868.1"/>
</dbReference>